<dbReference type="GO" id="GO:0005886">
    <property type="term" value="C:plasma membrane"/>
    <property type="evidence" value="ECO:0007669"/>
    <property type="project" value="UniProtKB-SubCell"/>
</dbReference>
<dbReference type="Proteomes" id="UP000294194">
    <property type="component" value="Unassembled WGS sequence"/>
</dbReference>
<evidence type="ECO:0000313" key="14">
    <source>
        <dbReference type="EMBL" id="TBN56713.1"/>
    </source>
</evidence>
<accession>A0A4Q9GVM2</accession>
<dbReference type="GO" id="GO:0008982">
    <property type="term" value="F:protein-N(PI)-phosphohistidine-sugar phosphotransferase activity"/>
    <property type="evidence" value="ECO:0007669"/>
    <property type="project" value="InterPro"/>
</dbReference>
<feature type="transmembrane region" description="Helical" evidence="12">
    <location>
        <begin position="170"/>
        <end position="192"/>
    </location>
</feature>
<keyword evidence="15" id="KW-1185">Reference proteome</keyword>
<feature type="transmembrane region" description="Helical" evidence="12">
    <location>
        <begin position="350"/>
        <end position="374"/>
    </location>
</feature>
<dbReference type="GO" id="GO:0090563">
    <property type="term" value="F:protein-phosphocysteine-sugar phosphotransferase activity"/>
    <property type="evidence" value="ECO:0007669"/>
    <property type="project" value="TreeGrafter"/>
</dbReference>
<dbReference type="InterPro" id="IPR013014">
    <property type="entry name" value="PTS_EIIC_2"/>
</dbReference>
<keyword evidence="5" id="KW-0597">Phosphoprotein</keyword>
<keyword evidence="11 12" id="KW-0472">Membrane</keyword>
<keyword evidence="10 12" id="KW-1133">Transmembrane helix</keyword>
<keyword evidence="6" id="KW-0762">Sugar transport</keyword>
<feature type="transmembrane region" description="Helical" evidence="12">
    <location>
        <begin position="21"/>
        <end position="46"/>
    </location>
</feature>
<keyword evidence="9 12" id="KW-0812">Transmembrane</keyword>
<dbReference type="PANTHER" id="PTHR30181">
    <property type="entry name" value="MANNITOL PERMEASE IIC COMPONENT"/>
    <property type="match status" value="1"/>
</dbReference>
<comment type="function">
    <text evidence="1">The phosphoenolpyruvate-dependent sugar phosphotransferase system (sugar PTS), a major carbohydrate active transport system, catalyzes the phosphorylation of incoming sugar substrates concomitantly with their translocation across the cell membrane. The enzyme II CmtAB PTS system is involved in D-mannitol transport.</text>
</comment>
<evidence type="ECO:0000256" key="9">
    <source>
        <dbReference type="ARBA" id="ARBA00022692"/>
    </source>
</evidence>
<feature type="transmembrane region" description="Helical" evidence="12">
    <location>
        <begin position="66"/>
        <end position="91"/>
    </location>
</feature>
<reference evidence="15" key="1">
    <citation type="submission" date="2019-02" db="EMBL/GenBank/DDBJ databases">
        <title>Glaciihabitans arcticus sp. nov., a psychrotolerant bacterium isolated from polar soil.</title>
        <authorList>
            <person name="Dahal R.H."/>
        </authorList>
    </citation>
    <scope>NUCLEOTIDE SEQUENCE [LARGE SCALE GENOMIC DNA]</scope>
    <source>
        <strain evidence="15">RP-3-7</strain>
    </source>
</reference>
<evidence type="ECO:0000256" key="4">
    <source>
        <dbReference type="ARBA" id="ARBA00022475"/>
    </source>
</evidence>
<organism evidence="14 15">
    <name type="scientific">Glaciihabitans arcticus</name>
    <dbReference type="NCBI Taxonomy" id="2668039"/>
    <lineage>
        <taxon>Bacteria</taxon>
        <taxon>Bacillati</taxon>
        <taxon>Actinomycetota</taxon>
        <taxon>Actinomycetes</taxon>
        <taxon>Micrococcales</taxon>
        <taxon>Microbacteriaceae</taxon>
        <taxon>Glaciihabitans</taxon>
    </lineage>
</organism>
<keyword evidence="4" id="KW-1003">Cell membrane</keyword>
<comment type="subcellular location">
    <subcellularLocation>
        <location evidence="2">Cell membrane</location>
        <topology evidence="2">Multi-pass membrane protein</topology>
    </subcellularLocation>
</comment>
<evidence type="ECO:0000256" key="11">
    <source>
        <dbReference type="ARBA" id="ARBA00023136"/>
    </source>
</evidence>
<evidence type="ECO:0000256" key="8">
    <source>
        <dbReference type="ARBA" id="ARBA00022683"/>
    </source>
</evidence>
<evidence type="ECO:0000256" key="5">
    <source>
        <dbReference type="ARBA" id="ARBA00022553"/>
    </source>
</evidence>
<evidence type="ECO:0000313" key="15">
    <source>
        <dbReference type="Proteomes" id="UP000294194"/>
    </source>
</evidence>
<dbReference type="AlphaFoldDB" id="A0A4Q9GVM2"/>
<evidence type="ECO:0000256" key="2">
    <source>
        <dbReference type="ARBA" id="ARBA00004651"/>
    </source>
</evidence>
<evidence type="ECO:0000256" key="12">
    <source>
        <dbReference type="SAM" id="Phobius"/>
    </source>
</evidence>
<gene>
    <name evidence="14" type="ORF">EYE40_04470</name>
</gene>
<comment type="caution">
    <text evidence="14">The sequence shown here is derived from an EMBL/GenBank/DDBJ whole genome shotgun (WGS) entry which is preliminary data.</text>
</comment>
<proteinExistence type="predicted"/>
<feature type="domain" description="PTS EIIC type-2" evidence="13">
    <location>
        <begin position="20"/>
        <end position="385"/>
    </location>
</feature>
<evidence type="ECO:0000256" key="3">
    <source>
        <dbReference type="ARBA" id="ARBA00022448"/>
    </source>
</evidence>
<dbReference type="InterPro" id="IPR003352">
    <property type="entry name" value="PTS_EIIC"/>
</dbReference>
<evidence type="ECO:0000256" key="6">
    <source>
        <dbReference type="ARBA" id="ARBA00022597"/>
    </source>
</evidence>
<evidence type="ECO:0000256" key="1">
    <source>
        <dbReference type="ARBA" id="ARBA00002434"/>
    </source>
</evidence>
<dbReference type="EMBL" id="SISG01000001">
    <property type="protein sequence ID" value="TBN56713.1"/>
    <property type="molecule type" value="Genomic_DNA"/>
</dbReference>
<keyword evidence="3" id="KW-0813">Transport</keyword>
<evidence type="ECO:0000256" key="10">
    <source>
        <dbReference type="ARBA" id="ARBA00022989"/>
    </source>
</evidence>
<evidence type="ECO:0000256" key="7">
    <source>
        <dbReference type="ARBA" id="ARBA00022679"/>
    </source>
</evidence>
<keyword evidence="7" id="KW-0808">Transferase</keyword>
<feature type="transmembrane region" description="Helical" evidence="12">
    <location>
        <begin position="103"/>
        <end position="120"/>
    </location>
</feature>
<dbReference type="Pfam" id="PF02378">
    <property type="entry name" value="PTS_EIIC"/>
    <property type="match status" value="1"/>
</dbReference>
<dbReference type="PROSITE" id="PS51104">
    <property type="entry name" value="PTS_EIIC_TYPE_2"/>
    <property type="match status" value="1"/>
</dbReference>
<feature type="transmembrane region" description="Helical" evidence="12">
    <location>
        <begin position="306"/>
        <end position="330"/>
    </location>
</feature>
<dbReference type="InterPro" id="IPR050893">
    <property type="entry name" value="Sugar_PTS"/>
</dbReference>
<name>A0A4Q9GVM2_9MICO</name>
<dbReference type="GO" id="GO:0009401">
    <property type="term" value="P:phosphoenolpyruvate-dependent sugar phosphotransferase system"/>
    <property type="evidence" value="ECO:0007669"/>
    <property type="project" value="UniProtKB-KW"/>
</dbReference>
<protein>
    <submittedName>
        <fullName evidence="14">PTS mannitol transporter subunit IICB</fullName>
    </submittedName>
</protein>
<sequence>MSDYTPAATGTGIRARVQRGGAFLAGMIMPNLGAFIAWGLITALVIPTGWINQIALGPDRIADGESVPFAAAVLTLVDPIIKYLLPILIGYTGGRLVHGQRGAVVGAVATMGVILSPYALNLDLEGGAMGVGVSFLGAMIIGPVTALVLKWIDRALEGRLKSGFEMLVDNFTAGIIGAVFAVVGIYVLGPIVNAITNALGTAVGFLVETGLLPLASIIIEPAKVLFLNNALNHGVLTPIGADQAAETGKSIMFMLESNPGPGLGILTAMLLFGPRAIRPTVPAAIVVQFLGGIHEIYFPYVLMKPILLIAAIAGGASGVLVFLLAGVGLVAPASPGSIFAYILVASPGDLPMILVGILLSAAVAFAVGALLLGFGKKETALDLDEAKAQSAKNKNKPAAATADAS</sequence>
<dbReference type="PANTHER" id="PTHR30181:SF2">
    <property type="entry name" value="PTS SYSTEM MANNITOL-SPECIFIC EIICBA COMPONENT"/>
    <property type="match status" value="1"/>
</dbReference>
<keyword evidence="8" id="KW-0598">Phosphotransferase system</keyword>
<feature type="transmembrane region" description="Helical" evidence="12">
    <location>
        <begin position="126"/>
        <end position="149"/>
    </location>
</feature>
<evidence type="ECO:0000259" key="13">
    <source>
        <dbReference type="PROSITE" id="PS51104"/>
    </source>
</evidence>
<dbReference type="RefSeq" id="WP_130980823.1">
    <property type="nucleotide sequence ID" value="NZ_SISG01000001.1"/>
</dbReference>